<organism evidence="12 13">
    <name type="scientific">Caenorhabditis auriculariae</name>
    <dbReference type="NCBI Taxonomy" id="2777116"/>
    <lineage>
        <taxon>Eukaryota</taxon>
        <taxon>Metazoa</taxon>
        <taxon>Ecdysozoa</taxon>
        <taxon>Nematoda</taxon>
        <taxon>Chromadorea</taxon>
        <taxon>Rhabditida</taxon>
        <taxon>Rhabditina</taxon>
        <taxon>Rhabditomorpha</taxon>
        <taxon>Rhabditoidea</taxon>
        <taxon>Rhabditidae</taxon>
        <taxon>Peloderinae</taxon>
        <taxon>Caenorhabditis</taxon>
    </lineage>
</organism>
<dbReference type="PANTHER" id="PTHR12317:SF37">
    <property type="entry name" value="ACYLTRANSFERASE"/>
    <property type="match status" value="1"/>
</dbReference>
<keyword evidence="5 11" id="KW-0812">Transmembrane</keyword>
<name>A0A8S1HGD8_9PELO</name>
<evidence type="ECO:0000256" key="9">
    <source>
        <dbReference type="ARBA" id="ARBA00023136"/>
    </source>
</evidence>
<evidence type="ECO:0000256" key="3">
    <source>
        <dbReference type="ARBA" id="ARBA00022516"/>
    </source>
</evidence>
<keyword evidence="6 11" id="KW-0256">Endoplasmic reticulum</keyword>
<evidence type="ECO:0000256" key="5">
    <source>
        <dbReference type="ARBA" id="ARBA00022692"/>
    </source>
</evidence>
<comment type="caution">
    <text evidence="12">The sequence shown here is derived from an EMBL/GenBank/DDBJ whole genome shotgun (WGS) entry which is preliminary data.</text>
</comment>
<keyword evidence="13" id="KW-1185">Reference proteome</keyword>
<evidence type="ECO:0000256" key="1">
    <source>
        <dbReference type="ARBA" id="ARBA00004477"/>
    </source>
</evidence>
<dbReference type="AlphaFoldDB" id="A0A8S1HGD8"/>
<evidence type="ECO:0000313" key="12">
    <source>
        <dbReference type="EMBL" id="CAD6195029.1"/>
    </source>
</evidence>
<reference evidence="12" key="1">
    <citation type="submission" date="2020-10" db="EMBL/GenBank/DDBJ databases">
        <authorList>
            <person name="Kikuchi T."/>
        </authorList>
    </citation>
    <scope>NUCLEOTIDE SEQUENCE</scope>
    <source>
        <strain evidence="12">NKZ352</strain>
    </source>
</reference>
<evidence type="ECO:0000256" key="10">
    <source>
        <dbReference type="ARBA" id="ARBA00023315"/>
    </source>
</evidence>
<evidence type="ECO:0000256" key="6">
    <source>
        <dbReference type="ARBA" id="ARBA00022824"/>
    </source>
</evidence>
<dbReference type="InterPro" id="IPR007130">
    <property type="entry name" value="DAGAT"/>
</dbReference>
<feature type="transmembrane region" description="Helical" evidence="11">
    <location>
        <begin position="29"/>
        <end position="48"/>
    </location>
</feature>
<keyword evidence="4 11" id="KW-0808">Transferase</keyword>
<comment type="subcellular location">
    <subcellularLocation>
        <location evidence="1 11">Endoplasmic reticulum membrane</location>
        <topology evidence="1 11">Multi-pass membrane protein</topology>
    </subcellularLocation>
</comment>
<dbReference type="CDD" id="cd07987">
    <property type="entry name" value="LPLAT_MGAT-like"/>
    <property type="match status" value="1"/>
</dbReference>
<dbReference type="GO" id="GO:0005789">
    <property type="term" value="C:endoplasmic reticulum membrane"/>
    <property type="evidence" value="ECO:0007669"/>
    <property type="project" value="UniProtKB-SubCell"/>
</dbReference>
<dbReference type="EC" id="2.3.1.-" evidence="11"/>
<keyword evidence="10" id="KW-0012">Acyltransferase</keyword>
<evidence type="ECO:0000256" key="4">
    <source>
        <dbReference type="ARBA" id="ARBA00022679"/>
    </source>
</evidence>
<keyword evidence="8" id="KW-0443">Lipid metabolism</keyword>
<dbReference type="GO" id="GO:0004144">
    <property type="term" value="F:diacylglycerol O-acyltransferase activity"/>
    <property type="evidence" value="ECO:0007669"/>
    <property type="project" value="TreeGrafter"/>
</dbReference>
<evidence type="ECO:0000256" key="2">
    <source>
        <dbReference type="ARBA" id="ARBA00005420"/>
    </source>
</evidence>
<evidence type="ECO:0000256" key="8">
    <source>
        <dbReference type="ARBA" id="ARBA00023098"/>
    </source>
</evidence>
<dbReference type="Proteomes" id="UP000835052">
    <property type="component" value="Unassembled WGS sequence"/>
</dbReference>
<dbReference type="Pfam" id="PF03982">
    <property type="entry name" value="DAGAT"/>
    <property type="match status" value="1"/>
</dbReference>
<keyword evidence="7 11" id="KW-1133">Transmembrane helix</keyword>
<keyword evidence="9 11" id="KW-0472">Membrane</keyword>
<sequence length="346" mass="39286">MLAYELKQAVSFRPVIEVVATLERRFKTFIGVVWLFGVVYPLCLWATFFPFVLLFTGQWILLALYAAWFIYDKDAPKMGGYTAKWFRSWRIHKWFAQYFPVQLHKTVDLPTDKNYLLAYHPHGILGMGAWASFSTNGCGSFEKYPGIRFSLCTLPINFKSMIRREILMLHGVVESSRESIEYILNSEEKGKAAVIVVGGAAEALEAHSGKHTLTLAKRKGFVREALVTGASLVPVYAFGENEIFRQVKNPVGSRLRRFQEWSKKTFGVSLPVFHGRGFLQPFIGYLPLRKPVNVVVGAPIATEKLPTPTPEQIDELHQKYIEALNDLFEQHKAKYGVAADVHLILQ</sequence>
<accession>A0A8S1HGD8</accession>
<feature type="transmembrane region" description="Helical" evidence="11">
    <location>
        <begin position="54"/>
        <end position="71"/>
    </location>
</feature>
<protein>
    <recommendedName>
        <fullName evidence="11">Acyltransferase</fullName>
        <ecNumber evidence="11">2.3.1.-</ecNumber>
    </recommendedName>
</protein>
<evidence type="ECO:0000313" key="13">
    <source>
        <dbReference type="Proteomes" id="UP000835052"/>
    </source>
</evidence>
<dbReference type="OrthoDB" id="264532at2759"/>
<dbReference type="GO" id="GO:0019432">
    <property type="term" value="P:triglyceride biosynthetic process"/>
    <property type="evidence" value="ECO:0007669"/>
    <property type="project" value="TreeGrafter"/>
</dbReference>
<evidence type="ECO:0000256" key="7">
    <source>
        <dbReference type="ARBA" id="ARBA00022989"/>
    </source>
</evidence>
<comment type="similarity">
    <text evidence="2 11">Belongs to the diacylglycerol acyltransferase family.</text>
</comment>
<keyword evidence="3" id="KW-0444">Lipid biosynthesis</keyword>
<dbReference type="PANTHER" id="PTHR12317">
    <property type="entry name" value="DIACYLGLYCEROL O-ACYLTRANSFERASE"/>
    <property type="match status" value="1"/>
</dbReference>
<evidence type="ECO:0000256" key="11">
    <source>
        <dbReference type="RuleBase" id="RU367023"/>
    </source>
</evidence>
<gene>
    <name evidence="12" type="ORF">CAUJ_LOCUS10948</name>
</gene>
<proteinExistence type="inferred from homology"/>
<dbReference type="EMBL" id="CAJGYM010000050">
    <property type="protein sequence ID" value="CAD6195029.1"/>
    <property type="molecule type" value="Genomic_DNA"/>
</dbReference>